<keyword evidence="2" id="KW-1185">Reference proteome</keyword>
<dbReference type="InParanoid" id="A0A7E5W2C3"/>
<name>A0A7E5W2C3_TRINI</name>
<feature type="compositionally biased region" description="Polar residues" evidence="1">
    <location>
        <begin position="85"/>
        <end position="115"/>
    </location>
</feature>
<evidence type="ECO:0000256" key="1">
    <source>
        <dbReference type="SAM" id="MobiDB-lite"/>
    </source>
</evidence>
<reference evidence="3" key="1">
    <citation type="submission" date="2025-08" db="UniProtKB">
        <authorList>
            <consortium name="RefSeq"/>
        </authorList>
    </citation>
    <scope>IDENTIFICATION</scope>
</reference>
<protein>
    <submittedName>
        <fullName evidence="3">Transcription initiation factor TFIID subunit 1-like isoform X1</fullName>
    </submittedName>
</protein>
<accession>A0A7E5W2C3</accession>
<feature type="region of interest" description="Disordered" evidence="1">
    <location>
        <begin position="1"/>
        <end position="123"/>
    </location>
</feature>
<feature type="compositionally biased region" description="Basic residues" evidence="1">
    <location>
        <begin position="178"/>
        <end position="201"/>
    </location>
</feature>
<dbReference type="KEGG" id="tnl:113498725"/>
<gene>
    <name evidence="3" type="primary">LOC113498725</name>
</gene>
<evidence type="ECO:0000313" key="3">
    <source>
        <dbReference type="RefSeq" id="XP_026734657.1"/>
    </source>
</evidence>
<sequence>MTGSPSKRNSLTNRVTNSVNNSRNSVNNRVANNNVASNVNNRVANSNVGNRVNNRVTNTTNRATNVTNRATNATNRVTNSASNRAAHNNVGSRISANRQSATNRVSSGPNRTPQSIRVPKETNDRLNNKRNAALKHKHAAASRAGKIKKKLTWKDKCKEWFKKICCCGICIEKWKSRKQAKNSGRRRSSGYGRSKAKRRQMIRNPSERIDVVTSDYSDYEAKVYYCNVTSNFEPKYPKHAPIANSSEIETLMKVGKPQPSLQCIYLHEDRQRSMDSDYHKVFGNVNTTRTFGGQCHVAPIKQIPATSTTKNNTKPTFLSNCFSCLKKNQTKGANQTNRHGPVQIPCPVIRSNASIPATPPNVHVINPFNRNQFDFGCQISLKSNHSLEIVSHVLNKSVSQISSVETVNSTKVKNQLRRRKKPPSALQIMMYTINRRFKDKRAKDPVRNKKKNVVVLRLRKAFSNTSTKNTISTARKSSRCEKPLIIRDNSSFHQVSRIRLVGSQVKIWGPGEVLLKKI</sequence>
<evidence type="ECO:0000313" key="2">
    <source>
        <dbReference type="Proteomes" id="UP000322000"/>
    </source>
</evidence>
<feature type="compositionally biased region" description="Low complexity" evidence="1">
    <location>
        <begin position="12"/>
        <end position="83"/>
    </location>
</feature>
<dbReference type="OrthoDB" id="416253at2759"/>
<dbReference type="RefSeq" id="XP_026734657.1">
    <property type="nucleotide sequence ID" value="XM_026878856.1"/>
</dbReference>
<feature type="compositionally biased region" description="Polar residues" evidence="1">
    <location>
        <begin position="1"/>
        <end position="11"/>
    </location>
</feature>
<dbReference type="Proteomes" id="UP000322000">
    <property type="component" value="Chromosome 11"/>
</dbReference>
<dbReference type="AlphaFoldDB" id="A0A7E5W2C3"/>
<organism evidence="2 3">
    <name type="scientific">Trichoplusia ni</name>
    <name type="common">Cabbage looper</name>
    <dbReference type="NCBI Taxonomy" id="7111"/>
    <lineage>
        <taxon>Eukaryota</taxon>
        <taxon>Metazoa</taxon>
        <taxon>Ecdysozoa</taxon>
        <taxon>Arthropoda</taxon>
        <taxon>Hexapoda</taxon>
        <taxon>Insecta</taxon>
        <taxon>Pterygota</taxon>
        <taxon>Neoptera</taxon>
        <taxon>Endopterygota</taxon>
        <taxon>Lepidoptera</taxon>
        <taxon>Glossata</taxon>
        <taxon>Ditrysia</taxon>
        <taxon>Noctuoidea</taxon>
        <taxon>Noctuidae</taxon>
        <taxon>Plusiinae</taxon>
        <taxon>Trichoplusia</taxon>
    </lineage>
</organism>
<feature type="region of interest" description="Disordered" evidence="1">
    <location>
        <begin position="178"/>
        <end position="204"/>
    </location>
</feature>
<proteinExistence type="predicted"/>
<dbReference type="GeneID" id="113498725"/>